<sequence>MLVLTGMIAGCLACGAATAAAEVEVNWKEPDSYTDVKPVNETRKGFQERTFSVLEKHFSELAESLPDDYNLSVEVTNVDLAGQVWPASFVGLGHSSSDVRLIKRLDIPRMTFSYTLADSSGKVVKSADVNLKDMGFMDGIVRGFESDSFRYEKNMLTEWYEAEFEDLLANQSAH</sequence>
<keyword evidence="3" id="KW-1185">Reference proteome</keyword>
<feature type="signal peptide" evidence="1">
    <location>
        <begin position="1"/>
        <end position="19"/>
    </location>
</feature>
<evidence type="ECO:0000313" key="3">
    <source>
        <dbReference type="Proteomes" id="UP000256561"/>
    </source>
</evidence>
<dbReference type="Proteomes" id="UP000256561">
    <property type="component" value="Unassembled WGS sequence"/>
</dbReference>
<reference evidence="3" key="1">
    <citation type="submission" date="2018-08" db="EMBL/GenBank/DDBJ databases">
        <authorList>
            <person name="Zhang J."/>
            <person name="Du Z.-J."/>
        </authorList>
    </citation>
    <scope>NUCLEOTIDE SEQUENCE [LARGE SCALE GENOMIC DNA]</scope>
    <source>
        <strain evidence="3">KCTC 52655</strain>
    </source>
</reference>
<comment type="caution">
    <text evidence="2">The sequence shown here is derived from an EMBL/GenBank/DDBJ whole genome shotgun (WGS) entry which is preliminary data.</text>
</comment>
<dbReference type="EMBL" id="QRHA01000002">
    <property type="protein sequence ID" value="RDV28222.1"/>
    <property type="molecule type" value="Genomic_DNA"/>
</dbReference>
<dbReference type="OrthoDB" id="195620at2"/>
<feature type="chain" id="PRO_5017690454" evidence="1">
    <location>
        <begin position="20"/>
        <end position="174"/>
    </location>
</feature>
<dbReference type="RefSeq" id="WP_115592180.1">
    <property type="nucleotide sequence ID" value="NZ_QRHA01000002.1"/>
</dbReference>
<proteinExistence type="predicted"/>
<evidence type="ECO:0000313" key="2">
    <source>
        <dbReference type="EMBL" id="RDV28222.1"/>
    </source>
</evidence>
<evidence type="ECO:0000256" key="1">
    <source>
        <dbReference type="SAM" id="SignalP"/>
    </source>
</evidence>
<gene>
    <name evidence="2" type="ORF">DXV75_03440</name>
</gene>
<dbReference type="Pfam" id="PF11454">
    <property type="entry name" value="DUF3016"/>
    <property type="match status" value="1"/>
</dbReference>
<protein>
    <submittedName>
        <fullName evidence="2">DUF3016 domain-containing protein</fullName>
    </submittedName>
</protein>
<name>A0A3D8MCT5_9ALTE</name>
<keyword evidence="1" id="KW-0732">Signal</keyword>
<dbReference type="InterPro" id="IPR021557">
    <property type="entry name" value="DUF3016"/>
</dbReference>
<organism evidence="2 3">
    <name type="scientific">Alteromonas aestuariivivens</name>
    <dbReference type="NCBI Taxonomy" id="1938339"/>
    <lineage>
        <taxon>Bacteria</taxon>
        <taxon>Pseudomonadati</taxon>
        <taxon>Pseudomonadota</taxon>
        <taxon>Gammaproteobacteria</taxon>
        <taxon>Alteromonadales</taxon>
        <taxon>Alteromonadaceae</taxon>
        <taxon>Alteromonas/Salinimonas group</taxon>
        <taxon>Alteromonas</taxon>
    </lineage>
</organism>
<accession>A0A3D8MCT5</accession>
<dbReference type="AlphaFoldDB" id="A0A3D8MCT5"/>